<dbReference type="GO" id="GO:0005634">
    <property type="term" value="C:nucleus"/>
    <property type="evidence" value="ECO:0007669"/>
    <property type="project" value="UniProtKB-SubCell"/>
</dbReference>
<feature type="region of interest" description="Disordered" evidence="10">
    <location>
        <begin position="1"/>
        <end position="113"/>
    </location>
</feature>
<evidence type="ECO:0000256" key="7">
    <source>
        <dbReference type="ARBA" id="ARBA00022990"/>
    </source>
</evidence>
<dbReference type="GO" id="GO:0016567">
    <property type="term" value="P:protein ubiquitination"/>
    <property type="evidence" value="ECO:0007669"/>
    <property type="project" value="InterPro"/>
</dbReference>
<dbReference type="EMBL" id="CAIIXF020000006">
    <property type="protein sequence ID" value="CAH1785970.1"/>
    <property type="molecule type" value="Genomic_DNA"/>
</dbReference>
<organism evidence="11 12">
    <name type="scientific">Owenia fusiformis</name>
    <name type="common">Polychaete worm</name>
    <dbReference type="NCBI Taxonomy" id="6347"/>
    <lineage>
        <taxon>Eukaryota</taxon>
        <taxon>Metazoa</taxon>
        <taxon>Spiralia</taxon>
        <taxon>Lophotrochozoa</taxon>
        <taxon>Annelida</taxon>
        <taxon>Polychaeta</taxon>
        <taxon>Sedentaria</taxon>
        <taxon>Canalipalpata</taxon>
        <taxon>Sabellida</taxon>
        <taxon>Oweniida</taxon>
        <taxon>Oweniidae</taxon>
        <taxon>Owenia</taxon>
    </lineage>
</organism>
<keyword evidence="6" id="KW-0832">Ubl conjugation</keyword>
<evidence type="ECO:0000313" key="11">
    <source>
        <dbReference type="EMBL" id="CAH1785970.1"/>
    </source>
</evidence>
<reference evidence="11" key="1">
    <citation type="submission" date="2022-03" db="EMBL/GenBank/DDBJ databases">
        <authorList>
            <person name="Martin C."/>
        </authorList>
    </citation>
    <scope>NUCLEOTIDE SEQUENCE</scope>
</reference>
<name>A0A8S4NVJ3_OWEFU</name>
<evidence type="ECO:0000256" key="9">
    <source>
        <dbReference type="ARBA" id="ARBA00023306"/>
    </source>
</evidence>
<dbReference type="GO" id="GO:0043161">
    <property type="term" value="P:proteasome-mediated ubiquitin-dependent protein catabolic process"/>
    <property type="evidence" value="ECO:0007669"/>
    <property type="project" value="TreeGrafter"/>
</dbReference>
<evidence type="ECO:0000256" key="4">
    <source>
        <dbReference type="ARBA" id="ARBA00022059"/>
    </source>
</evidence>
<feature type="compositionally biased region" description="Polar residues" evidence="10">
    <location>
        <begin position="86"/>
        <end position="95"/>
    </location>
</feature>
<protein>
    <recommendedName>
        <fullName evidence="4">PEST proteolytic signal-containing nuclear protein</fullName>
    </recommendedName>
</protein>
<evidence type="ECO:0000256" key="6">
    <source>
        <dbReference type="ARBA" id="ARBA00022843"/>
    </source>
</evidence>
<dbReference type="AlphaFoldDB" id="A0A8S4NVJ3"/>
<proteinExistence type="predicted"/>
<feature type="non-terminal residue" evidence="11">
    <location>
        <position position="1"/>
    </location>
</feature>
<evidence type="ECO:0000256" key="2">
    <source>
        <dbReference type="ARBA" id="ARBA00004123"/>
    </source>
</evidence>
<evidence type="ECO:0000256" key="5">
    <source>
        <dbReference type="ARBA" id="ARBA00022553"/>
    </source>
</evidence>
<dbReference type="Proteomes" id="UP000749559">
    <property type="component" value="Unassembled WGS sequence"/>
</dbReference>
<dbReference type="PANTHER" id="PTHR16523:SF6">
    <property type="entry name" value="PEST PROTEOLYTIC SIGNAL-CONTAINING NUCLEAR PROTEIN"/>
    <property type="match status" value="1"/>
</dbReference>
<keyword evidence="7" id="KW-0007">Acetylation</keyword>
<sequence>KMAERFPKNSNSGATSHRAKEIKRKSTDHGEAEDGDGPPVKKSTGFGSFNPQKKLTMNIGGSNKAIKPIKMSLGSKTQEKTKETSQSRVNKTSLSVAKAFQDDSDDSEDEMPPEAKMRMRNLGKNTITPTGPNSFGKGNLGFCDRRKVIERELQKQMDDLADKDAD</sequence>
<feature type="compositionally biased region" description="Acidic residues" evidence="10">
    <location>
        <begin position="102"/>
        <end position="112"/>
    </location>
</feature>
<evidence type="ECO:0000256" key="8">
    <source>
        <dbReference type="ARBA" id="ARBA00023242"/>
    </source>
</evidence>
<dbReference type="InterPro" id="IPR029169">
    <property type="entry name" value="PCNP"/>
</dbReference>
<keyword evidence="12" id="KW-1185">Reference proteome</keyword>
<feature type="compositionally biased region" description="Polar residues" evidence="10">
    <location>
        <begin position="45"/>
        <end position="61"/>
    </location>
</feature>
<comment type="caution">
    <text evidence="11">The sequence shown here is derived from an EMBL/GenBank/DDBJ whole genome shotgun (WGS) entry which is preliminary data.</text>
</comment>
<comment type="function">
    <text evidence="1">May be involved in cell cycle regulation.</text>
</comment>
<evidence type="ECO:0000256" key="10">
    <source>
        <dbReference type="SAM" id="MobiDB-lite"/>
    </source>
</evidence>
<dbReference type="OrthoDB" id="10068198at2759"/>
<accession>A0A8S4NVJ3</accession>
<keyword evidence="9" id="KW-0131">Cell cycle</keyword>
<dbReference type="Pfam" id="PF15473">
    <property type="entry name" value="PCNP"/>
    <property type="match status" value="1"/>
</dbReference>
<evidence type="ECO:0000313" key="12">
    <source>
        <dbReference type="Proteomes" id="UP000749559"/>
    </source>
</evidence>
<comment type="subcellular location">
    <subcellularLocation>
        <location evidence="2">Nucleus</location>
    </subcellularLocation>
</comment>
<keyword evidence="8" id="KW-0539">Nucleus</keyword>
<gene>
    <name evidence="11" type="ORF">OFUS_LOCUS11948</name>
</gene>
<evidence type="ECO:0000256" key="1">
    <source>
        <dbReference type="ARBA" id="ARBA00002646"/>
    </source>
</evidence>
<dbReference type="PANTHER" id="PTHR16523">
    <property type="entry name" value="PEST PROTEOLYTIC SIGNAL-CONTAINING NUCLEAR PROTEIN"/>
    <property type="match status" value="1"/>
</dbReference>
<keyword evidence="5" id="KW-0597">Phosphoprotein</keyword>
<evidence type="ECO:0000256" key="3">
    <source>
        <dbReference type="ARBA" id="ARBA00011097"/>
    </source>
</evidence>
<comment type="subunit">
    <text evidence="3">Interacts with UHRF2/NIRF.</text>
</comment>